<dbReference type="OrthoDB" id="2967153at2"/>
<gene>
    <name evidence="1" type="ORF">A8990_103180</name>
</gene>
<keyword evidence="2" id="KW-1185">Reference proteome</keyword>
<evidence type="ECO:0008006" key="3">
    <source>
        <dbReference type="Google" id="ProtNLM"/>
    </source>
</evidence>
<dbReference type="RefSeq" id="WP_116187789.1">
    <property type="nucleotide sequence ID" value="NZ_QTTN01000003.1"/>
</dbReference>
<sequence length="99" mass="11598">MFICFVEYHIAQAFEDRYRSWIAQKQQEFKDAFQLYEGTDQPLLFVEVWEAATEEKAVGIKKERCDERSSWYEMTDWVPGGSAKVHAWTFKPISGPLGL</sequence>
<organism evidence="1 2">
    <name type="scientific">Paenibacillus taihuensis</name>
    <dbReference type="NCBI Taxonomy" id="1156355"/>
    <lineage>
        <taxon>Bacteria</taxon>
        <taxon>Bacillati</taxon>
        <taxon>Bacillota</taxon>
        <taxon>Bacilli</taxon>
        <taxon>Bacillales</taxon>
        <taxon>Paenibacillaceae</taxon>
        <taxon>Paenibacillus</taxon>
    </lineage>
</organism>
<evidence type="ECO:0000313" key="1">
    <source>
        <dbReference type="EMBL" id="REE92873.1"/>
    </source>
</evidence>
<name>A0A3D9SJ30_9BACL</name>
<dbReference type="Proteomes" id="UP000256304">
    <property type="component" value="Unassembled WGS sequence"/>
</dbReference>
<comment type="caution">
    <text evidence="1">The sequence shown here is derived from an EMBL/GenBank/DDBJ whole genome shotgun (WGS) entry which is preliminary data.</text>
</comment>
<dbReference type="AlphaFoldDB" id="A0A3D9SJ30"/>
<accession>A0A3D9SJ30</accession>
<evidence type="ECO:0000313" key="2">
    <source>
        <dbReference type="Proteomes" id="UP000256304"/>
    </source>
</evidence>
<reference evidence="1 2" key="1">
    <citation type="submission" date="2018-08" db="EMBL/GenBank/DDBJ databases">
        <title>Genomic Encyclopedia of Type Strains, Phase III (KMG-III): the genomes of soil and plant-associated and newly described type strains.</title>
        <authorList>
            <person name="Whitman W."/>
        </authorList>
    </citation>
    <scope>NUCLEOTIDE SEQUENCE [LARGE SCALE GENOMIC DNA]</scope>
    <source>
        <strain evidence="1 2">CGMCC 1.10966</strain>
    </source>
</reference>
<protein>
    <recommendedName>
        <fullName evidence="3">NIPSNAP protein</fullName>
    </recommendedName>
</protein>
<dbReference type="EMBL" id="QTTN01000003">
    <property type="protein sequence ID" value="REE92873.1"/>
    <property type="molecule type" value="Genomic_DNA"/>
</dbReference>
<proteinExistence type="predicted"/>